<keyword evidence="2" id="KW-0472">Membrane</keyword>
<feature type="transmembrane region" description="Helical" evidence="2">
    <location>
        <begin position="239"/>
        <end position="258"/>
    </location>
</feature>
<evidence type="ECO:0000256" key="2">
    <source>
        <dbReference type="SAM" id="Phobius"/>
    </source>
</evidence>
<keyword evidence="4" id="KW-1185">Reference proteome</keyword>
<dbReference type="EMBL" id="JAGSHT010000028">
    <property type="protein sequence ID" value="MBZ2199404.1"/>
    <property type="molecule type" value="Genomic_DNA"/>
</dbReference>
<keyword evidence="2" id="KW-0812">Transmembrane</keyword>
<dbReference type="RefSeq" id="WP_223411404.1">
    <property type="nucleotide sequence ID" value="NZ_JAGSHT010000028.1"/>
</dbReference>
<feature type="transmembrane region" description="Helical" evidence="2">
    <location>
        <begin position="192"/>
        <end position="211"/>
    </location>
</feature>
<feature type="transmembrane region" description="Helical" evidence="2">
    <location>
        <begin position="270"/>
        <end position="291"/>
    </location>
</feature>
<evidence type="ECO:0000256" key="1">
    <source>
        <dbReference type="SAM" id="MobiDB-lite"/>
    </source>
</evidence>
<name>A0ABS7SHV7_9MICO</name>
<gene>
    <name evidence="3" type="ORF">KCQ71_24890</name>
</gene>
<feature type="transmembrane region" description="Helical" evidence="2">
    <location>
        <begin position="6"/>
        <end position="32"/>
    </location>
</feature>
<proteinExistence type="predicted"/>
<feature type="transmembrane region" description="Helical" evidence="2">
    <location>
        <begin position="139"/>
        <end position="162"/>
    </location>
</feature>
<comment type="caution">
    <text evidence="3">The sequence shown here is derived from an EMBL/GenBank/DDBJ whole genome shotgun (WGS) entry which is preliminary data.</text>
</comment>
<dbReference type="Proteomes" id="UP000826651">
    <property type="component" value="Unassembled WGS sequence"/>
</dbReference>
<feature type="transmembrane region" description="Helical" evidence="2">
    <location>
        <begin position="86"/>
        <end position="110"/>
    </location>
</feature>
<evidence type="ECO:0008006" key="5">
    <source>
        <dbReference type="Google" id="ProtNLM"/>
    </source>
</evidence>
<feature type="compositionally biased region" description="Gly residues" evidence="1">
    <location>
        <begin position="310"/>
        <end position="353"/>
    </location>
</feature>
<feature type="region of interest" description="Disordered" evidence="1">
    <location>
        <begin position="298"/>
        <end position="376"/>
    </location>
</feature>
<keyword evidence="2" id="KW-1133">Transmembrane helix</keyword>
<reference evidence="3 4" key="1">
    <citation type="submission" date="2021-04" db="EMBL/GenBank/DDBJ databases">
        <title>Ruania sp. nov., isolated from sandy soil of mangrove forest.</title>
        <authorList>
            <person name="Ge X."/>
            <person name="Huang R."/>
            <person name="Liu W."/>
        </authorList>
    </citation>
    <scope>NUCLEOTIDE SEQUENCE [LARGE SCALE GENOMIC DNA]</scope>
    <source>
        <strain evidence="3 4">N2-46</strain>
    </source>
</reference>
<sequence>MSGLVTISVLVVFTLLVVGVAVVIGGALLGAMGRSARPEDTPVATLVAARRHAMWATTIAVTLAVVALVGTFAVDAAGAALFEIPAAPPGLAFGLTFLVAGLAYVLTLWVGEVTWPRPEGSVRTAALVRRTVADVSPRLPWVMLLTWSALLALSIVVFGIIADGTALTVVYDPPRADGLVSSSASPFPGWPYGVPILAVALLLAGVTHLVLRQVARRPAVAGVAPAADLDLRRTSAARLLRGAQLAVGATLAGVLVVAGPPIGSVTESAWGLPTMIAGGLVFVGAVVTAAFPTSTRRSDLEGVAAPGPGPGSGVSGMGPGGGAGSDGGFGAGPGSGGGFGGGTGSGIGLGPGPGSDIEPADRAGTPPTARARDVRP</sequence>
<accession>A0ABS7SHV7</accession>
<protein>
    <recommendedName>
        <fullName evidence="5">DUF5671 domain-containing protein</fullName>
    </recommendedName>
</protein>
<organism evidence="3 4">
    <name type="scientific">Occultella gossypii</name>
    <dbReference type="NCBI Taxonomy" id="2800820"/>
    <lineage>
        <taxon>Bacteria</taxon>
        <taxon>Bacillati</taxon>
        <taxon>Actinomycetota</taxon>
        <taxon>Actinomycetes</taxon>
        <taxon>Micrococcales</taxon>
        <taxon>Ruaniaceae</taxon>
        <taxon>Occultella</taxon>
    </lineage>
</organism>
<evidence type="ECO:0000313" key="4">
    <source>
        <dbReference type="Proteomes" id="UP000826651"/>
    </source>
</evidence>
<evidence type="ECO:0000313" key="3">
    <source>
        <dbReference type="EMBL" id="MBZ2199404.1"/>
    </source>
</evidence>
<feature type="transmembrane region" description="Helical" evidence="2">
    <location>
        <begin position="53"/>
        <end position="74"/>
    </location>
</feature>